<feature type="domain" description="DUF6673" evidence="1">
    <location>
        <begin position="1"/>
        <end position="100"/>
    </location>
</feature>
<accession>A0AAD1YDF5</accession>
<comment type="caution">
    <text evidence="2">The sequence shown here is derived from an EMBL/GenBank/DDBJ whole genome shotgun (WGS) entry which is preliminary data.</text>
</comment>
<evidence type="ECO:0000313" key="3">
    <source>
        <dbReference type="Proteomes" id="UP001189143"/>
    </source>
</evidence>
<proteinExistence type="predicted"/>
<dbReference type="EMBL" id="CAMTCP010000105">
    <property type="protein sequence ID" value="CAI3552874.1"/>
    <property type="molecule type" value="Genomic_DNA"/>
</dbReference>
<dbReference type="RefSeq" id="WP_125149553.1">
    <property type="nucleotide sequence ID" value="NZ_CAMRXC010000096.1"/>
</dbReference>
<dbReference type="InterPro" id="IPR046655">
    <property type="entry name" value="DUF6673"/>
</dbReference>
<reference evidence="2" key="1">
    <citation type="submission" date="2022-10" db="EMBL/GenBank/DDBJ databases">
        <authorList>
            <person name="Aires J."/>
            <person name="Mesa V."/>
        </authorList>
    </citation>
    <scope>NUCLEOTIDE SEQUENCE</scope>
    <source>
        <strain evidence="2">Clostridium neonatale JD116</strain>
    </source>
</reference>
<sequence>MKINGVELDLDLYDADIMDGYTEAMKKIDEKQKNKSIEGLSNGEIIRQECEMVFDFFNDVFGPGTDKKVFGDKTNIKICLNAFKQVVEYSASISKDLAKLYKIK</sequence>
<dbReference type="Pfam" id="PF20378">
    <property type="entry name" value="DUF6673"/>
    <property type="match status" value="1"/>
</dbReference>
<evidence type="ECO:0000259" key="1">
    <source>
        <dbReference type="Pfam" id="PF20378"/>
    </source>
</evidence>
<organism evidence="2 3">
    <name type="scientific">Clostridium neonatale</name>
    <dbReference type="NCBI Taxonomy" id="137838"/>
    <lineage>
        <taxon>Bacteria</taxon>
        <taxon>Bacillati</taxon>
        <taxon>Bacillota</taxon>
        <taxon>Clostridia</taxon>
        <taxon>Eubacteriales</taxon>
        <taxon>Clostridiaceae</taxon>
        <taxon>Clostridium</taxon>
    </lineage>
</organism>
<evidence type="ECO:0000313" key="2">
    <source>
        <dbReference type="EMBL" id="CAI3552874.1"/>
    </source>
</evidence>
<dbReference type="Proteomes" id="UP001189143">
    <property type="component" value="Unassembled WGS sequence"/>
</dbReference>
<name>A0AAD1YDF5_9CLOT</name>
<dbReference type="AlphaFoldDB" id="A0AAD1YDF5"/>
<gene>
    <name evidence="2" type="ORF">CNEO2_1950002</name>
</gene>
<protein>
    <recommendedName>
        <fullName evidence="1">DUF6673 domain-containing protein</fullName>
    </recommendedName>
</protein>